<dbReference type="OrthoDB" id="8380808at2"/>
<protein>
    <submittedName>
        <fullName evidence="2">Uncharacterized protein</fullName>
    </submittedName>
</protein>
<proteinExistence type="predicted"/>
<name>A0A4S1XH40_9SPHN</name>
<organism evidence="2 3">
    <name type="scientific">Sphingomonas gei</name>
    <dbReference type="NCBI Taxonomy" id="1395960"/>
    <lineage>
        <taxon>Bacteria</taxon>
        <taxon>Pseudomonadati</taxon>
        <taxon>Pseudomonadota</taxon>
        <taxon>Alphaproteobacteria</taxon>
        <taxon>Sphingomonadales</taxon>
        <taxon>Sphingomonadaceae</taxon>
        <taxon>Sphingomonas</taxon>
    </lineage>
</organism>
<dbReference type="EMBL" id="SRXT01000002">
    <property type="protein sequence ID" value="TGX55010.1"/>
    <property type="molecule type" value="Genomic_DNA"/>
</dbReference>
<feature type="region of interest" description="Disordered" evidence="1">
    <location>
        <begin position="764"/>
        <end position="795"/>
    </location>
</feature>
<sequence length="795" mass="87607">MLAEVVQMPAKRTVEDVLGDVYDTGPDIRQGTDLLVLRLPVEQQWDPDLFAGEMPPKVSGALVELLGGTDVAITFARVDDRPVHLLHSFRGRHLLSANVNPRFPHATFPADMPLNEAIEDIQAAELDHLLEKSRAVITAAPGTVFEAPSGRLVRHFIRVGNIQYSRDAVDALFYWLLPHLDRCAAILVDTWSISSVAFNISVLCQRYFGGGPRRVELLPDYIDPAHGSDLRAREVIERLVREAPTDPELDRILCLISATQSGSLRNTLGEIVMGGLDRFHAHYVAIFALGPTNMPALRELVHDQRFRLLQPAVDVGRPDHRIRIDRQVYFPLIFQDEPVEITQPVTVPSREVVDALAGHGILQVHRTITRNQSARHHGVHVATEHLAALPWLRDRITKALAAIQKRPVRLVAPPGSGSEQLVALVNEQLRNQGVEAPTLLHPTLHFAANASEAELKARAAIRGAGEDDEIIVLVDAWVNDASLSQYQRSLRTEGFAGRIWYLIGVACPSSPKAWERTRRRLRHRGRLPPHEVITILELPLPDWRDQDCPWCQELALYNRWARRGPLHPRLANRTEALGSAAALGMSDDLFLALPARTPLALGPSSFFVDQGSSQADAFAAVSSALQRLRSRDPAHGPPLGPRRFPVSTVLKHGDYLKETWTDSILRSIFLRGAHPEELVYADPSTEAERTTDLRDLLLDPSPAQHDIAIEILLATALGKATVHLNADLRHGLAAIDEDGTIRFFLDMIEKDAAEEAARAVGGALAGGEAATETDETNGEIGFDDPDTVAVGPAEE</sequence>
<keyword evidence="3" id="KW-1185">Reference proteome</keyword>
<accession>A0A4S1XH40</accession>
<feature type="compositionally biased region" description="Acidic residues" evidence="1">
    <location>
        <begin position="771"/>
        <end position="786"/>
    </location>
</feature>
<dbReference type="AlphaFoldDB" id="A0A4S1XH40"/>
<evidence type="ECO:0000313" key="2">
    <source>
        <dbReference type="EMBL" id="TGX55010.1"/>
    </source>
</evidence>
<evidence type="ECO:0000313" key="3">
    <source>
        <dbReference type="Proteomes" id="UP000306147"/>
    </source>
</evidence>
<evidence type="ECO:0000256" key="1">
    <source>
        <dbReference type="SAM" id="MobiDB-lite"/>
    </source>
</evidence>
<dbReference type="Proteomes" id="UP000306147">
    <property type="component" value="Unassembled WGS sequence"/>
</dbReference>
<comment type="caution">
    <text evidence="2">The sequence shown here is derived from an EMBL/GenBank/DDBJ whole genome shotgun (WGS) entry which is preliminary data.</text>
</comment>
<reference evidence="2 3" key="1">
    <citation type="submission" date="2019-04" db="EMBL/GenBank/DDBJ databases">
        <title>Sphingomonas psychrotolerans sp. nov., isolated from soil in the Tianshan Mountains, Xinjiang, China.</title>
        <authorList>
            <person name="Luo Y."/>
            <person name="Sheng H."/>
        </authorList>
    </citation>
    <scope>NUCLEOTIDE SEQUENCE [LARGE SCALE GENOMIC DNA]</scope>
    <source>
        <strain evidence="2 3">ZFGT-11</strain>
    </source>
</reference>
<dbReference type="RefSeq" id="WP_135962904.1">
    <property type="nucleotide sequence ID" value="NZ_SRXT01000002.1"/>
</dbReference>
<gene>
    <name evidence="2" type="ORF">E5A73_06110</name>
</gene>